<keyword evidence="2" id="KW-1185">Reference proteome</keyword>
<evidence type="ECO:0008006" key="3">
    <source>
        <dbReference type="Google" id="ProtNLM"/>
    </source>
</evidence>
<evidence type="ECO:0000313" key="2">
    <source>
        <dbReference type="Proteomes" id="UP001501599"/>
    </source>
</evidence>
<sequence length="77" mass="7954">MGALDDLAKKAQGFVEENKDQIQEALKSEKAEEVSDTVLDAVAGKIDAVSGGRHADAIGKARDGIDAKIGTEGTTTP</sequence>
<gene>
    <name evidence="1" type="ORF">GCM10009846_28730</name>
</gene>
<dbReference type="EMBL" id="BAAAQT010000008">
    <property type="protein sequence ID" value="GAA2176138.1"/>
    <property type="molecule type" value="Genomic_DNA"/>
</dbReference>
<dbReference type="RefSeq" id="WP_344344779.1">
    <property type="nucleotide sequence ID" value="NZ_BAAAQT010000008.1"/>
</dbReference>
<comment type="caution">
    <text evidence="1">The sequence shown here is derived from an EMBL/GenBank/DDBJ whole genome shotgun (WGS) entry which is preliminary data.</text>
</comment>
<organism evidence="1 2">
    <name type="scientific">Agrococcus versicolor</name>
    <dbReference type="NCBI Taxonomy" id="501482"/>
    <lineage>
        <taxon>Bacteria</taxon>
        <taxon>Bacillati</taxon>
        <taxon>Actinomycetota</taxon>
        <taxon>Actinomycetes</taxon>
        <taxon>Micrococcales</taxon>
        <taxon>Microbacteriaceae</taxon>
        <taxon>Agrococcus</taxon>
    </lineage>
</organism>
<evidence type="ECO:0000313" key="1">
    <source>
        <dbReference type="EMBL" id="GAA2176138.1"/>
    </source>
</evidence>
<name>A0ABN3AY77_9MICO</name>
<proteinExistence type="predicted"/>
<reference evidence="1 2" key="1">
    <citation type="journal article" date="2019" name="Int. J. Syst. Evol. Microbiol.">
        <title>The Global Catalogue of Microorganisms (GCM) 10K type strain sequencing project: providing services to taxonomists for standard genome sequencing and annotation.</title>
        <authorList>
            <consortium name="The Broad Institute Genomics Platform"/>
            <consortium name="The Broad Institute Genome Sequencing Center for Infectious Disease"/>
            <person name="Wu L."/>
            <person name="Ma J."/>
        </authorList>
    </citation>
    <scope>NUCLEOTIDE SEQUENCE [LARGE SCALE GENOMIC DNA]</scope>
    <source>
        <strain evidence="1 2">JCM 16026</strain>
    </source>
</reference>
<protein>
    <recommendedName>
        <fullName evidence="3">Antitoxin</fullName>
    </recommendedName>
</protein>
<accession>A0ABN3AY77</accession>
<dbReference type="Proteomes" id="UP001501599">
    <property type="component" value="Unassembled WGS sequence"/>
</dbReference>